<proteinExistence type="predicted"/>
<accession>A0A645GVM0</accession>
<protein>
    <submittedName>
        <fullName evidence="2">Spore maturation protein A</fullName>
    </submittedName>
</protein>
<keyword evidence="1" id="KW-1133">Transmembrane helix</keyword>
<organism evidence="2">
    <name type="scientific">bioreactor metagenome</name>
    <dbReference type="NCBI Taxonomy" id="1076179"/>
    <lineage>
        <taxon>unclassified sequences</taxon>
        <taxon>metagenomes</taxon>
        <taxon>ecological metagenomes</taxon>
    </lineage>
</organism>
<evidence type="ECO:0000256" key="1">
    <source>
        <dbReference type="SAM" id="Phobius"/>
    </source>
</evidence>
<gene>
    <name evidence="2" type="primary">spmA_13</name>
    <name evidence="2" type="ORF">SDC9_178382</name>
</gene>
<dbReference type="EMBL" id="VSSQ01082206">
    <property type="protein sequence ID" value="MPN30911.1"/>
    <property type="molecule type" value="Genomic_DNA"/>
</dbReference>
<keyword evidence="1" id="KW-0812">Transmembrane</keyword>
<keyword evidence="1" id="KW-0472">Membrane</keyword>
<feature type="transmembrane region" description="Helical" evidence="1">
    <location>
        <begin position="65"/>
        <end position="87"/>
    </location>
</feature>
<evidence type="ECO:0000313" key="2">
    <source>
        <dbReference type="EMBL" id="MPN30911.1"/>
    </source>
</evidence>
<dbReference type="AlphaFoldDB" id="A0A645GVM0"/>
<comment type="caution">
    <text evidence="2">The sequence shown here is derived from an EMBL/GenBank/DDBJ whole genome shotgun (WGS) entry which is preliminary data.</text>
</comment>
<name>A0A645GVM0_9ZZZZ</name>
<sequence>MGLGNAATPFGLKAMGELDKINPNPETASNHMVTFVVLNTASIQLLPTTMATLRLQYGAAAPMNVLPAVWITSFSAATVAVVLARVLGGRERIKQKNYPVSRRVRA</sequence>
<reference evidence="2" key="1">
    <citation type="submission" date="2019-08" db="EMBL/GenBank/DDBJ databases">
        <authorList>
            <person name="Kucharzyk K."/>
            <person name="Murdoch R.W."/>
            <person name="Higgins S."/>
            <person name="Loffler F."/>
        </authorList>
    </citation>
    <scope>NUCLEOTIDE SEQUENCE</scope>
</reference>